<dbReference type="RefSeq" id="WP_007342796.1">
    <property type="nucleotide sequence ID" value="NZ_GL878494.1"/>
</dbReference>
<reference evidence="1 2" key="1">
    <citation type="submission" date="2011-02" db="EMBL/GenBank/DDBJ databases">
        <authorList>
            <person name="Muzny D."/>
            <person name="Qin X."/>
            <person name="Deng J."/>
            <person name="Jiang H."/>
            <person name="Liu Y."/>
            <person name="Qu J."/>
            <person name="Song X.-Z."/>
            <person name="Zhang L."/>
            <person name="Thornton R."/>
            <person name="Coyle M."/>
            <person name="Francisco L."/>
            <person name="Jackson L."/>
            <person name="Javaid M."/>
            <person name="Korchina V."/>
            <person name="Kovar C."/>
            <person name="Mata R."/>
            <person name="Mathew T."/>
            <person name="Ngo R."/>
            <person name="Nguyen L."/>
            <person name="Nguyen N."/>
            <person name="Okwuonu G."/>
            <person name="Ongeri F."/>
            <person name="Pham C."/>
            <person name="Simmons D."/>
            <person name="Wilczek-Boney K."/>
            <person name="Hale W."/>
            <person name="Jakkamsetti A."/>
            <person name="Pham P."/>
            <person name="Ruth R."/>
            <person name="San Lucas F."/>
            <person name="Warren J."/>
            <person name="Zhang J."/>
            <person name="Zhao Z."/>
            <person name="Zhou C."/>
            <person name="Zhu D."/>
            <person name="Lee S."/>
            <person name="Bess C."/>
            <person name="Blankenburg K."/>
            <person name="Forbes L."/>
            <person name="Fu Q."/>
            <person name="Gubbala S."/>
            <person name="Hirani K."/>
            <person name="Jayaseelan J.C."/>
            <person name="Lara F."/>
            <person name="Munidasa M."/>
            <person name="Palculict T."/>
            <person name="Patil S."/>
            <person name="Pu L.-L."/>
            <person name="Saada N."/>
            <person name="Tang L."/>
            <person name="Weissenberger G."/>
            <person name="Zhu Y."/>
            <person name="Hemphill L."/>
            <person name="Shang Y."/>
            <person name="Youmans B."/>
            <person name="Ayvaz T."/>
            <person name="Ross M."/>
            <person name="Santibanez J."/>
            <person name="Aqrawi P."/>
            <person name="Gross S."/>
            <person name="Joshi V."/>
            <person name="Fowler G."/>
            <person name="Nazareth L."/>
            <person name="Reid J."/>
            <person name="Worley K."/>
            <person name="Petrosino J."/>
            <person name="Highlander S."/>
            <person name="Gibbs R."/>
        </authorList>
    </citation>
    <scope>NUCLEOTIDE SEQUENCE [LARGE SCALE GENOMIC DNA]</scope>
    <source>
        <strain evidence="1 2">ATCC BAA-1200</strain>
    </source>
</reference>
<dbReference type="HOGENOM" id="CLU_185246_0_0_4"/>
<dbReference type="AlphaFoldDB" id="F2BDI4"/>
<sequence>MSAPSHAEAYTAFKDFYQEELDRNPFYRYMAEMLRRPGCLPPHTRLEAVGELHDFERECFQTAFFRLNILSEGHAAEIVKPNDFFFFRTAFEEFEAETQE</sequence>
<proteinExistence type="predicted"/>
<protein>
    <submittedName>
        <fullName evidence="1">Uncharacterized protein</fullName>
    </submittedName>
</protein>
<comment type="caution">
    <text evidence="1">The sequence shown here is derived from an EMBL/GenBank/DDBJ whole genome shotgun (WGS) entry which is preliminary data.</text>
</comment>
<dbReference type="OrthoDB" id="8603505at2"/>
<name>F2BDI4_9NEIS</name>
<gene>
    <name evidence="1" type="ORF">HMPREF9123_1790</name>
</gene>
<dbReference type="EMBL" id="AFAY01000035">
    <property type="protein sequence ID" value="EGF10580.1"/>
    <property type="molecule type" value="Genomic_DNA"/>
</dbReference>
<evidence type="ECO:0000313" key="2">
    <source>
        <dbReference type="Proteomes" id="UP000004105"/>
    </source>
</evidence>
<dbReference type="Proteomes" id="UP000004105">
    <property type="component" value="Unassembled WGS sequence"/>
</dbReference>
<keyword evidence="2" id="KW-1185">Reference proteome</keyword>
<organism evidence="1 2">
    <name type="scientific">Neisseria bacilliformis ATCC BAA-1200</name>
    <dbReference type="NCBI Taxonomy" id="888742"/>
    <lineage>
        <taxon>Bacteria</taxon>
        <taxon>Pseudomonadati</taxon>
        <taxon>Pseudomonadota</taxon>
        <taxon>Betaproteobacteria</taxon>
        <taxon>Neisseriales</taxon>
        <taxon>Neisseriaceae</taxon>
        <taxon>Neisseria</taxon>
    </lineage>
</organism>
<evidence type="ECO:0000313" key="1">
    <source>
        <dbReference type="EMBL" id="EGF10580.1"/>
    </source>
</evidence>
<accession>F2BDI4</accession>